<dbReference type="InterPro" id="IPR046867">
    <property type="entry name" value="AldOxase/xan_DH_MoCoBD2"/>
</dbReference>
<dbReference type="AlphaFoldDB" id="A0A917EMA3"/>
<dbReference type="InterPro" id="IPR016208">
    <property type="entry name" value="Ald_Oxase/xanthine_DH-like"/>
</dbReference>
<dbReference type="GO" id="GO:0016491">
    <property type="term" value="F:oxidoreductase activity"/>
    <property type="evidence" value="ECO:0007669"/>
    <property type="project" value="UniProtKB-KW"/>
</dbReference>
<dbReference type="Gene3D" id="3.90.1170.50">
    <property type="entry name" value="Aldehyde oxidase/xanthine dehydrogenase, a/b hammerhead"/>
    <property type="match status" value="1"/>
</dbReference>
<organism evidence="4 5">
    <name type="scientific">Actibacterium pelagium</name>
    <dbReference type="NCBI Taxonomy" id="2029103"/>
    <lineage>
        <taxon>Bacteria</taxon>
        <taxon>Pseudomonadati</taxon>
        <taxon>Pseudomonadota</taxon>
        <taxon>Alphaproteobacteria</taxon>
        <taxon>Rhodobacterales</taxon>
        <taxon>Roseobacteraceae</taxon>
        <taxon>Actibacterium</taxon>
    </lineage>
</organism>
<name>A0A917EMA3_9RHOB</name>
<evidence type="ECO:0000313" key="4">
    <source>
        <dbReference type="EMBL" id="GGE59956.1"/>
    </source>
</evidence>
<dbReference type="Proteomes" id="UP000606730">
    <property type="component" value="Unassembled WGS sequence"/>
</dbReference>
<protein>
    <submittedName>
        <fullName evidence="4">Carbon monoxide dehydrogenase</fullName>
    </submittedName>
</protein>
<dbReference type="RefSeq" id="WP_095595552.1">
    <property type="nucleotide sequence ID" value="NZ_BMKN01000003.1"/>
</dbReference>
<comment type="caution">
    <text evidence="4">The sequence shown here is derived from an EMBL/GenBank/DDBJ whole genome shotgun (WGS) entry which is preliminary data.</text>
</comment>
<dbReference type="GO" id="GO:0005506">
    <property type="term" value="F:iron ion binding"/>
    <property type="evidence" value="ECO:0007669"/>
    <property type="project" value="InterPro"/>
</dbReference>
<evidence type="ECO:0000313" key="5">
    <source>
        <dbReference type="Proteomes" id="UP000606730"/>
    </source>
</evidence>
<dbReference type="EMBL" id="BMKN01000003">
    <property type="protein sequence ID" value="GGE59956.1"/>
    <property type="molecule type" value="Genomic_DNA"/>
</dbReference>
<dbReference type="Pfam" id="PF20256">
    <property type="entry name" value="MoCoBD_2"/>
    <property type="match status" value="1"/>
</dbReference>
<dbReference type="SMART" id="SM01008">
    <property type="entry name" value="Ald_Xan_dh_C"/>
    <property type="match status" value="1"/>
</dbReference>
<dbReference type="SUPFAM" id="SSF56003">
    <property type="entry name" value="Molybdenum cofactor-binding domain"/>
    <property type="match status" value="1"/>
</dbReference>
<evidence type="ECO:0000256" key="2">
    <source>
        <dbReference type="ARBA" id="ARBA00023002"/>
    </source>
</evidence>
<sequence>MTEFGKAQGVNRVEDDRFLRGKGRYVDDIAPEGAGFAVFLRSPVAHAVISELNVDDARQAPGVQLVLTAEDMQREGMRPRMNATVAPCEDGSKGAAPTRPILATGKVRFVGEPVAMVVADTREAALDAIEMIVFEFDDLPAKVDLGAGGETIHEEAPDNLAFNYGLGDEAATDAALANADHVVKLRLYDNRVVSNPMEPRGCYAEMAEGRLHVGYNGQGVWGLKSELAKVLGMEAEDIRVTTPDVGGGFGTKGMSYPEYFAVGQAARLLNAPVRWMADRSETMLTDNAGRDLYSDAVIGFDKDLKVVAYRVDVASNLGAYNSGFAQMIQSYLFSRVLTGAYDIQTAYLNTKGYFTNTTQVDAYRGAGRPEAMFTLETLMHHAARQLGVDVTELRRRNFIAPDKFPYKTISGEVYDVGEFARVQDRALALADVGGFAARKAESTAKGKLRGLGTAFYVESVLGDPNETAKVEFADDGMVNLYVGTQSNGQGHETAYTQFLSSQSGIPKDRIRIVQGDSDLIAKGGGTGGSRSVTVQNTAILATVKEMIATLTPFVAGQLGVDEALVTFEDGQFRSESSNKSPTLMEVAEMARDDDRAELLVHEVSTRLAGRSFPNGGHICEVEVDPETGSVEVASYAVADDFGNLMNKALVEGQVHGGVVQGIGQMLTEHVVYDEDGQLLSGTFMDYALPRASDAPIFKFVTEPVPGSGNPLGMKGCGEAGTVGAMGAVANAVQDALGGDRFLDPPYTPHRVWQYLQEERREAS</sequence>
<dbReference type="OrthoDB" id="9758509at2"/>
<dbReference type="InterPro" id="IPR036856">
    <property type="entry name" value="Ald_Oxase/Xan_DH_a/b_sf"/>
</dbReference>
<evidence type="ECO:0000259" key="3">
    <source>
        <dbReference type="SMART" id="SM01008"/>
    </source>
</evidence>
<dbReference type="InterPro" id="IPR037165">
    <property type="entry name" value="AldOxase/xan_DH_Mopterin-bd_sf"/>
</dbReference>
<dbReference type="InterPro" id="IPR008274">
    <property type="entry name" value="AldOxase/xan_DH_MoCoBD1"/>
</dbReference>
<accession>A0A917EMA3</accession>
<keyword evidence="1" id="KW-0500">Molybdenum</keyword>
<dbReference type="InterPro" id="IPR000674">
    <property type="entry name" value="Ald_Oxase/Xan_DH_a/b"/>
</dbReference>
<feature type="domain" description="Aldehyde oxidase/xanthine dehydrogenase a/b hammerhead" evidence="3">
    <location>
        <begin position="20"/>
        <end position="140"/>
    </location>
</feature>
<evidence type="ECO:0000256" key="1">
    <source>
        <dbReference type="ARBA" id="ARBA00022505"/>
    </source>
</evidence>
<reference evidence="4" key="1">
    <citation type="journal article" date="2014" name="Int. J. Syst. Evol. Microbiol.">
        <title>Complete genome sequence of Corynebacterium casei LMG S-19264T (=DSM 44701T), isolated from a smear-ripened cheese.</title>
        <authorList>
            <consortium name="US DOE Joint Genome Institute (JGI-PGF)"/>
            <person name="Walter F."/>
            <person name="Albersmeier A."/>
            <person name="Kalinowski J."/>
            <person name="Ruckert C."/>
        </authorList>
    </citation>
    <scope>NUCLEOTIDE SEQUENCE</scope>
    <source>
        <strain evidence="4">CGMCC 1.16012</strain>
    </source>
</reference>
<gene>
    <name evidence="4" type="ORF">GCM10011517_29420</name>
</gene>
<keyword evidence="5" id="KW-1185">Reference proteome</keyword>
<dbReference type="PANTHER" id="PTHR11908:SF132">
    <property type="entry name" value="ALDEHYDE OXIDASE 1-RELATED"/>
    <property type="match status" value="1"/>
</dbReference>
<dbReference type="Pfam" id="PF02738">
    <property type="entry name" value="MoCoBD_1"/>
    <property type="match status" value="1"/>
</dbReference>
<dbReference type="SUPFAM" id="SSF54665">
    <property type="entry name" value="CO dehydrogenase molybdoprotein N-domain-like"/>
    <property type="match status" value="1"/>
</dbReference>
<proteinExistence type="predicted"/>
<dbReference type="Pfam" id="PF01315">
    <property type="entry name" value="Ald_Xan_dh_C"/>
    <property type="match status" value="1"/>
</dbReference>
<dbReference type="PANTHER" id="PTHR11908">
    <property type="entry name" value="XANTHINE DEHYDROGENASE"/>
    <property type="match status" value="1"/>
</dbReference>
<reference evidence="4" key="2">
    <citation type="submission" date="2020-09" db="EMBL/GenBank/DDBJ databases">
        <authorList>
            <person name="Sun Q."/>
            <person name="Zhou Y."/>
        </authorList>
    </citation>
    <scope>NUCLEOTIDE SEQUENCE</scope>
    <source>
        <strain evidence="4">CGMCC 1.16012</strain>
    </source>
</reference>
<keyword evidence="2" id="KW-0560">Oxidoreductase</keyword>
<dbReference type="Gene3D" id="3.30.365.10">
    <property type="entry name" value="Aldehyde oxidase/xanthine dehydrogenase, molybdopterin binding domain"/>
    <property type="match status" value="4"/>
</dbReference>